<sequence length="31" mass="3666">MAWHKEDHKEDLRDISNTNKVLCMTVVTTSY</sequence>
<evidence type="ECO:0000313" key="1">
    <source>
        <dbReference type="EMBL" id="JAD46403.1"/>
    </source>
</evidence>
<reference evidence="1" key="1">
    <citation type="submission" date="2014-09" db="EMBL/GenBank/DDBJ databases">
        <authorList>
            <person name="Magalhaes I.L.F."/>
            <person name="Oliveira U."/>
            <person name="Santos F.R."/>
            <person name="Vidigal T.H.D.A."/>
            <person name="Brescovit A.D."/>
            <person name="Santos A.J."/>
        </authorList>
    </citation>
    <scope>NUCLEOTIDE SEQUENCE</scope>
    <source>
        <tissue evidence="1">Shoot tissue taken approximately 20 cm above the soil surface</tissue>
    </source>
</reference>
<proteinExistence type="predicted"/>
<dbReference type="AlphaFoldDB" id="A0A0A9A8X3"/>
<organism evidence="1">
    <name type="scientific">Arundo donax</name>
    <name type="common">Giant reed</name>
    <name type="synonym">Donax arundinaceus</name>
    <dbReference type="NCBI Taxonomy" id="35708"/>
    <lineage>
        <taxon>Eukaryota</taxon>
        <taxon>Viridiplantae</taxon>
        <taxon>Streptophyta</taxon>
        <taxon>Embryophyta</taxon>
        <taxon>Tracheophyta</taxon>
        <taxon>Spermatophyta</taxon>
        <taxon>Magnoliopsida</taxon>
        <taxon>Liliopsida</taxon>
        <taxon>Poales</taxon>
        <taxon>Poaceae</taxon>
        <taxon>PACMAD clade</taxon>
        <taxon>Arundinoideae</taxon>
        <taxon>Arundineae</taxon>
        <taxon>Arundo</taxon>
    </lineage>
</organism>
<name>A0A0A9A8X3_ARUDO</name>
<accession>A0A0A9A8X3</accession>
<dbReference type="EMBL" id="GBRH01251492">
    <property type="protein sequence ID" value="JAD46403.1"/>
    <property type="molecule type" value="Transcribed_RNA"/>
</dbReference>
<reference evidence="1" key="2">
    <citation type="journal article" date="2015" name="Data Brief">
        <title>Shoot transcriptome of the giant reed, Arundo donax.</title>
        <authorList>
            <person name="Barrero R.A."/>
            <person name="Guerrero F.D."/>
            <person name="Moolhuijzen P."/>
            <person name="Goolsby J.A."/>
            <person name="Tidwell J."/>
            <person name="Bellgard S.E."/>
            <person name="Bellgard M.I."/>
        </authorList>
    </citation>
    <scope>NUCLEOTIDE SEQUENCE</scope>
    <source>
        <tissue evidence="1">Shoot tissue taken approximately 20 cm above the soil surface</tissue>
    </source>
</reference>
<protein>
    <submittedName>
        <fullName evidence="1">Uncharacterized protein</fullName>
    </submittedName>
</protein>